<dbReference type="Proteomes" id="UP001596105">
    <property type="component" value="Unassembled WGS sequence"/>
</dbReference>
<dbReference type="Gene3D" id="2.60.40.10">
    <property type="entry name" value="Immunoglobulins"/>
    <property type="match status" value="1"/>
</dbReference>
<dbReference type="InterPro" id="IPR038081">
    <property type="entry name" value="CalX-like_sf"/>
</dbReference>
<dbReference type="SMART" id="SM00237">
    <property type="entry name" value="Calx_beta"/>
    <property type="match status" value="1"/>
</dbReference>
<organism evidence="6 7">
    <name type="scientific">Cohnella suwonensis</name>
    <dbReference type="NCBI Taxonomy" id="696072"/>
    <lineage>
        <taxon>Bacteria</taxon>
        <taxon>Bacillati</taxon>
        <taxon>Bacillota</taxon>
        <taxon>Bacilli</taxon>
        <taxon>Bacillales</taxon>
        <taxon>Paenibacillaceae</taxon>
        <taxon>Cohnella</taxon>
    </lineage>
</organism>
<name>A0ABW0LQ55_9BACL</name>
<gene>
    <name evidence="6" type="ORF">ACFPPD_04645</name>
</gene>
<dbReference type="PROSITE" id="PS51272">
    <property type="entry name" value="SLH"/>
    <property type="match status" value="3"/>
</dbReference>
<sequence>MVAKRTYKKSYGSYGLKIGLALGITLSTLGLPTSVFAAGLFQPPIDYSMPSQVTNVVTGDFNEDGKPDMAVSVYGLNRVQIMLGIGDGTFSVGNSYVISSPYHLVTGDFNGDGKLDLATFYSSGNYYLSWLALGNGDGTFKDETALNVNSISASTIYDGFMTGDFNGDNKVDLVMRGDYNVYVSLGNGDINGTFQSLVQTNIGAFMMDFKAADFTGDGNTDLAYVDNSSNTVSVMISNGDGTFAASTSFAVGSGPAAIDAFDGNADGILDIMVANSGSNTVSVLLGNGDGNGNGDGTFGAATPYSVISNPKSIGHGDYNGDGTLDLAVRSNTNDISILLGNKDGNGNSDGTYQTADNYAAESGTNFVSRLVSAKLNGDNNSDLVVLTILNNSTSHLKVFNSSFGGSFRLSASTFSTAENSTSATIGVYRDGSSYGAASLGYAIADGTAMAGSDYTATSGTLNFADGETYNSFAIPILGDSAYEGNETINITIGNASSGAILGSPSTAVLTVTDDDAPTDTDSPAWTTGSQLNLSNVSQTGLTLTWPAATDNVGVTQYEVYETSSILPLATVSGSVYSYPVTGLTANTAYSFAIKASDAANNTSAALNQSITTLAQMPPSTPNPLPGNAQIKELVLRANGQDKLTLIPEFAVGTTEYRAVTEAEQIEIALTADDPLTLVTSDNETVKGAKTIRLNIGNNVIVFSLRAQDGSVQNYTITIERKSACTFTDLSGHWGQADVCEVLAAGIVQGVSSNAFQADGPVTRAEFLVMLLRVLGVPLHSKTAPVPFDDAGDIPDWAVDAVRYAVDNGITAGYPDETFRPQAPISRTEMAVMLVKAMKWSSASTSRTTFSDDKDIPLWSKSFVQEVYARKIMQGSGSNRFAPDAMTTRTESVVALLRLWKTLQP</sequence>
<dbReference type="InterPro" id="IPR025883">
    <property type="entry name" value="Cadherin-like_domain"/>
</dbReference>
<dbReference type="SUPFAM" id="SSF49265">
    <property type="entry name" value="Fibronectin type III"/>
    <property type="match status" value="1"/>
</dbReference>
<feature type="domain" description="SLH" evidence="5">
    <location>
        <begin position="784"/>
        <end position="847"/>
    </location>
</feature>
<dbReference type="SUPFAM" id="SSF69318">
    <property type="entry name" value="Integrin alpha N-terminal domain"/>
    <property type="match status" value="1"/>
</dbReference>
<dbReference type="PANTHER" id="PTHR46580">
    <property type="entry name" value="SENSOR KINASE-RELATED"/>
    <property type="match status" value="1"/>
</dbReference>
<evidence type="ECO:0000313" key="6">
    <source>
        <dbReference type="EMBL" id="MFC5467998.1"/>
    </source>
</evidence>
<dbReference type="Pfam" id="PF03160">
    <property type="entry name" value="Calx-beta"/>
    <property type="match status" value="1"/>
</dbReference>
<keyword evidence="3" id="KW-0106">Calcium</keyword>
<dbReference type="InterPro" id="IPR036116">
    <property type="entry name" value="FN3_sf"/>
</dbReference>
<proteinExistence type="predicted"/>
<evidence type="ECO:0000259" key="4">
    <source>
        <dbReference type="PROSITE" id="PS50853"/>
    </source>
</evidence>
<evidence type="ECO:0000259" key="5">
    <source>
        <dbReference type="PROSITE" id="PS51272"/>
    </source>
</evidence>
<dbReference type="InterPro" id="IPR013517">
    <property type="entry name" value="FG-GAP"/>
</dbReference>
<dbReference type="InterPro" id="IPR003644">
    <property type="entry name" value="Calx_beta"/>
</dbReference>
<dbReference type="SMART" id="SM00060">
    <property type="entry name" value="FN3"/>
    <property type="match status" value="1"/>
</dbReference>
<protein>
    <submittedName>
        <fullName evidence="6">FG-GAP-like repeat-containing protein</fullName>
    </submittedName>
</protein>
<dbReference type="Gene3D" id="2.30.30.100">
    <property type="match status" value="2"/>
</dbReference>
<feature type="domain" description="SLH" evidence="5">
    <location>
        <begin position="849"/>
        <end position="904"/>
    </location>
</feature>
<dbReference type="InterPro" id="IPR001119">
    <property type="entry name" value="SLH_dom"/>
</dbReference>
<dbReference type="CDD" id="cd00063">
    <property type="entry name" value="FN3"/>
    <property type="match status" value="1"/>
</dbReference>
<dbReference type="Gene3D" id="2.60.40.2030">
    <property type="match status" value="1"/>
</dbReference>
<reference evidence="7" key="1">
    <citation type="journal article" date="2019" name="Int. J. Syst. Evol. Microbiol.">
        <title>The Global Catalogue of Microorganisms (GCM) 10K type strain sequencing project: providing services to taxonomists for standard genome sequencing and annotation.</title>
        <authorList>
            <consortium name="The Broad Institute Genomics Platform"/>
            <consortium name="The Broad Institute Genome Sequencing Center for Infectious Disease"/>
            <person name="Wu L."/>
            <person name="Ma J."/>
        </authorList>
    </citation>
    <scope>NUCLEOTIDE SEQUENCE [LARGE SCALE GENOMIC DNA]</scope>
    <source>
        <strain evidence="7">CCUG 57113</strain>
    </source>
</reference>
<feature type="domain" description="SLH" evidence="5">
    <location>
        <begin position="721"/>
        <end position="783"/>
    </location>
</feature>
<accession>A0ABW0LQ55</accession>
<dbReference type="Pfam" id="PF00041">
    <property type="entry name" value="fn3"/>
    <property type="match status" value="1"/>
</dbReference>
<evidence type="ECO:0000256" key="1">
    <source>
        <dbReference type="ARBA" id="ARBA00022729"/>
    </source>
</evidence>
<keyword evidence="2" id="KW-0677">Repeat</keyword>
<evidence type="ECO:0000256" key="3">
    <source>
        <dbReference type="ARBA" id="ARBA00022837"/>
    </source>
</evidence>
<keyword evidence="7" id="KW-1185">Reference proteome</keyword>
<evidence type="ECO:0000256" key="2">
    <source>
        <dbReference type="ARBA" id="ARBA00022737"/>
    </source>
</evidence>
<dbReference type="SUPFAM" id="SSF141072">
    <property type="entry name" value="CalX-like"/>
    <property type="match status" value="1"/>
</dbReference>
<keyword evidence="1" id="KW-0732">Signal</keyword>
<dbReference type="Pfam" id="PF00395">
    <property type="entry name" value="SLH"/>
    <property type="match status" value="3"/>
</dbReference>
<dbReference type="PROSITE" id="PS50853">
    <property type="entry name" value="FN3"/>
    <property type="match status" value="1"/>
</dbReference>
<dbReference type="InterPro" id="IPR028994">
    <property type="entry name" value="Integrin_alpha_N"/>
</dbReference>
<dbReference type="Pfam" id="PF13517">
    <property type="entry name" value="FG-GAP_3"/>
    <property type="match status" value="2"/>
</dbReference>
<comment type="caution">
    <text evidence="6">The sequence shown here is derived from an EMBL/GenBank/DDBJ whole genome shotgun (WGS) entry which is preliminary data.</text>
</comment>
<dbReference type="EMBL" id="JBHSMH010000005">
    <property type="protein sequence ID" value="MFC5467998.1"/>
    <property type="molecule type" value="Genomic_DNA"/>
</dbReference>
<dbReference type="InterPro" id="IPR013783">
    <property type="entry name" value="Ig-like_fold"/>
</dbReference>
<dbReference type="Pfam" id="PF12733">
    <property type="entry name" value="Cadherin-like"/>
    <property type="match status" value="1"/>
</dbReference>
<dbReference type="RefSeq" id="WP_209743588.1">
    <property type="nucleotide sequence ID" value="NZ_JBHSMH010000005.1"/>
</dbReference>
<feature type="domain" description="Fibronectin type-III" evidence="4">
    <location>
        <begin position="527"/>
        <end position="619"/>
    </location>
</feature>
<dbReference type="InterPro" id="IPR003961">
    <property type="entry name" value="FN3_dom"/>
</dbReference>
<evidence type="ECO:0000313" key="7">
    <source>
        <dbReference type="Proteomes" id="UP001596105"/>
    </source>
</evidence>
<dbReference type="Gene3D" id="2.40.128.340">
    <property type="match status" value="1"/>
</dbReference>